<feature type="domain" description="Bacterial bifunctional deaminase-reductase C-terminal" evidence="1">
    <location>
        <begin position="3"/>
        <end position="174"/>
    </location>
</feature>
<dbReference type="EMBL" id="BONQ01000084">
    <property type="protein sequence ID" value="GIG47619.1"/>
    <property type="molecule type" value="Genomic_DNA"/>
</dbReference>
<reference evidence="2" key="1">
    <citation type="submission" date="2021-01" db="EMBL/GenBank/DDBJ databases">
        <title>Whole genome shotgun sequence of Dactylosporangium siamense NBRC 106093.</title>
        <authorList>
            <person name="Komaki H."/>
            <person name="Tamura T."/>
        </authorList>
    </citation>
    <scope>NUCLEOTIDE SEQUENCE</scope>
    <source>
        <strain evidence="2">NBRC 106093</strain>
    </source>
</reference>
<accession>A0A919U9K0</accession>
<dbReference type="Gene3D" id="3.40.430.10">
    <property type="entry name" value="Dihydrofolate Reductase, subunit A"/>
    <property type="match status" value="1"/>
</dbReference>
<dbReference type="Proteomes" id="UP000660611">
    <property type="component" value="Unassembled WGS sequence"/>
</dbReference>
<sequence length="181" mass="19542">MRKIVAGLHMSLDGVIESPEKWSFDFYCDEVGQSIKSRRDATGTLLLGRRTYEEFAAIWPGQNGEIADFMNNTPKLVASTTLTSVDWSGATLLPLLDGDVAAALTALKQEPGDNITITGSATLVRSLVHAGVVDELHLMVCPIVVGSGKRLFDDDGKRTPLRLAASETFPTGVVHLTYQPV</sequence>
<dbReference type="SUPFAM" id="SSF53597">
    <property type="entry name" value="Dihydrofolate reductase-like"/>
    <property type="match status" value="1"/>
</dbReference>
<evidence type="ECO:0000313" key="3">
    <source>
        <dbReference type="Proteomes" id="UP000660611"/>
    </source>
</evidence>
<dbReference type="PANTHER" id="PTHR38011:SF11">
    <property type="entry name" value="2,5-DIAMINO-6-RIBOSYLAMINO-4(3H)-PYRIMIDINONE 5'-PHOSPHATE REDUCTASE"/>
    <property type="match status" value="1"/>
</dbReference>
<dbReference type="InterPro" id="IPR024072">
    <property type="entry name" value="DHFR-like_dom_sf"/>
</dbReference>
<evidence type="ECO:0000259" key="1">
    <source>
        <dbReference type="Pfam" id="PF01872"/>
    </source>
</evidence>
<dbReference type="InterPro" id="IPR050765">
    <property type="entry name" value="Riboflavin_Biosynth_HTPR"/>
</dbReference>
<gene>
    <name evidence="2" type="ORF">Dsi01nite_056600</name>
</gene>
<protein>
    <submittedName>
        <fullName evidence="2">Pyrimidine reductase</fullName>
    </submittedName>
</protein>
<dbReference type="GO" id="GO:0008703">
    <property type="term" value="F:5-amino-6-(5-phosphoribosylamino)uracil reductase activity"/>
    <property type="evidence" value="ECO:0007669"/>
    <property type="project" value="InterPro"/>
</dbReference>
<evidence type="ECO:0000313" key="2">
    <source>
        <dbReference type="EMBL" id="GIG47619.1"/>
    </source>
</evidence>
<proteinExistence type="predicted"/>
<dbReference type="InterPro" id="IPR002734">
    <property type="entry name" value="RibDG_C"/>
</dbReference>
<dbReference type="GO" id="GO:0009231">
    <property type="term" value="P:riboflavin biosynthetic process"/>
    <property type="evidence" value="ECO:0007669"/>
    <property type="project" value="InterPro"/>
</dbReference>
<keyword evidence="3" id="KW-1185">Reference proteome</keyword>
<comment type="caution">
    <text evidence="2">The sequence shown here is derived from an EMBL/GenBank/DDBJ whole genome shotgun (WGS) entry which is preliminary data.</text>
</comment>
<name>A0A919U9K0_9ACTN</name>
<dbReference type="PANTHER" id="PTHR38011">
    <property type="entry name" value="DIHYDROFOLATE REDUCTASE FAMILY PROTEIN (AFU_ORTHOLOGUE AFUA_8G06820)"/>
    <property type="match status" value="1"/>
</dbReference>
<dbReference type="Pfam" id="PF01872">
    <property type="entry name" value="RibD_C"/>
    <property type="match status" value="1"/>
</dbReference>
<dbReference type="AlphaFoldDB" id="A0A919U9K0"/>
<organism evidence="2 3">
    <name type="scientific">Dactylosporangium siamense</name>
    <dbReference type="NCBI Taxonomy" id="685454"/>
    <lineage>
        <taxon>Bacteria</taxon>
        <taxon>Bacillati</taxon>
        <taxon>Actinomycetota</taxon>
        <taxon>Actinomycetes</taxon>
        <taxon>Micromonosporales</taxon>
        <taxon>Micromonosporaceae</taxon>
        <taxon>Dactylosporangium</taxon>
    </lineage>
</organism>
<dbReference type="RefSeq" id="WP_203849351.1">
    <property type="nucleotide sequence ID" value="NZ_BAAAVW010000019.1"/>
</dbReference>